<keyword evidence="5" id="KW-0961">Cell wall biogenesis/degradation</keyword>
<evidence type="ECO:0000256" key="4">
    <source>
        <dbReference type="ARBA" id="ARBA00022984"/>
    </source>
</evidence>
<dbReference type="AlphaFoldDB" id="A0A951QU90"/>
<dbReference type="InterPro" id="IPR005490">
    <property type="entry name" value="LD_TPept_cat_dom"/>
</dbReference>
<dbReference type="SUPFAM" id="SSF141523">
    <property type="entry name" value="L,D-transpeptidase catalytic domain-like"/>
    <property type="match status" value="1"/>
</dbReference>
<evidence type="ECO:0000259" key="7">
    <source>
        <dbReference type="Pfam" id="PF13699"/>
    </source>
</evidence>
<dbReference type="GO" id="GO:0016740">
    <property type="term" value="F:transferase activity"/>
    <property type="evidence" value="ECO:0007669"/>
    <property type="project" value="UniProtKB-KW"/>
</dbReference>
<dbReference type="InterPro" id="IPR038063">
    <property type="entry name" value="Transpep_catalytic_dom"/>
</dbReference>
<sequence>MRTFAPQHPSVGTSKRQYVPIHHEPVTKIYNLSTFSLSTPKLQRKPSCACGGDCPRCQEAALLQTKPYISEPGDQYEQEAERIADLVMNTPPESQIDQTISNGDRGQEEIIHANKIIPSIQRQAAEEEQEPQRGDEEPTEEELEELEASNVAPLAQRKVEPGTDKLSNNEQVILQKALERQHRGSPLQTETRQVMESRLGHDFSKVRIHTDNQAHQAAKTTHARAFTVGEDIWFARGEFSPHTSSGLHLLTHELVHTIQQRSSSTPNLYQTIQRSICPSACEEPVSSGCGGLCRSDEVTRDNCGTSDAVNPDNKISHIRVVLADRQVTLFWNGTPKTAEGTSEVHNCTPNSDSTPTGWDTVGVKCGVSHTSWKRYNMAWFTGFSSHGYRFGFHNSQPLGSSCHSSGCVRVSCEVADKINKHSSSGWTSIIVR</sequence>
<evidence type="ECO:0000256" key="5">
    <source>
        <dbReference type="ARBA" id="ARBA00023316"/>
    </source>
</evidence>
<reference evidence="8" key="2">
    <citation type="journal article" date="2022" name="Microbiol. Resour. Announc.">
        <title>Metagenome Sequencing to Explore Phylogenomics of Terrestrial Cyanobacteria.</title>
        <authorList>
            <person name="Ward R.D."/>
            <person name="Stajich J.E."/>
            <person name="Johansen J.R."/>
            <person name="Huntemann M."/>
            <person name="Clum A."/>
            <person name="Foster B."/>
            <person name="Foster B."/>
            <person name="Roux S."/>
            <person name="Palaniappan K."/>
            <person name="Varghese N."/>
            <person name="Mukherjee S."/>
            <person name="Reddy T.B.K."/>
            <person name="Daum C."/>
            <person name="Copeland A."/>
            <person name="Chen I.A."/>
            <person name="Ivanova N.N."/>
            <person name="Kyrpides N.C."/>
            <person name="Shapiro N."/>
            <person name="Eloe-Fadrosh E.A."/>
            <person name="Pietrasiak N."/>
        </authorList>
    </citation>
    <scope>NUCLEOTIDE SEQUENCE</scope>
    <source>
        <strain evidence="8">GSE-NOS-MK-12-04C</strain>
    </source>
</reference>
<evidence type="ECO:0000313" key="8">
    <source>
        <dbReference type="EMBL" id="MBW4671107.1"/>
    </source>
</evidence>
<organism evidence="8 9">
    <name type="scientific">Cyanomargarita calcarea GSE-NOS-MK-12-04C</name>
    <dbReference type="NCBI Taxonomy" id="2839659"/>
    <lineage>
        <taxon>Bacteria</taxon>
        <taxon>Bacillati</taxon>
        <taxon>Cyanobacteriota</taxon>
        <taxon>Cyanophyceae</taxon>
        <taxon>Nostocales</taxon>
        <taxon>Cyanomargaritaceae</taxon>
        <taxon>Cyanomargarita</taxon>
    </lineage>
</organism>
<dbReference type="Gene3D" id="2.40.440.10">
    <property type="entry name" value="L,D-transpeptidase catalytic domain-like"/>
    <property type="match status" value="1"/>
</dbReference>
<dbReference type="GO" id="GO:0009252">
    <property type="term" value="P:peptidoglycan biosynthetic process"/>
    <property type="evidence" value="ECO:0007669"/>
    <property type="project" value="UniProtKB-KW"/>
</dbReference>
<accession>A0A951QU90</accession>
<name>A0A951QU90_9CYAN</name>
<dbReference type="GO" id="GO:0071555">
    <property type="term" value="P:cell wall organization"/>
    <property type="evidence" value="ECO:0007669"/>
    <property type="project" value="UniProtKB-KW"/>
</dbReference>
<feature type="domain" description="eCIS core" evidence="7">
    <location>
        <begin position="186"/>
        <end position="262"/>
    </location>
</feature>
<keyword evidence="3" id="KW-0133">Cell shape</keyword>
<gene>
    <name evidence="8" type="ORF">KME60_27710</name>
</gene>
<protein>
    <submittedName>
        <fullName evidence="8">DUF4157 domain-containing protein</fullName>
    </submittedName>
</protein>
<keyword evidence="4" id="KW-0573">Peptidoglycan synthesis</keyword>
<dbReference type="Pfam" id="PF13699">
    <property type="entry name" value="eCIS_core"/>
    <property type="match status" value="1"/>
</dbReference>
<evidence type="ECO:0000313" key="9">
    <source>
        <dbReference type="Proteomes" id="UP000729701"/>
    </source>
</evidence>
<evidence type="ECO:0000256" key="6">
    <source>
        <dbReference type="SAM" id="MobiDB-lite"/>
    </source>
</evidence>
<feature type="region of interest" description="Disordered" evidence="6">
    <location>
        <begin position="122"/>
        <end position="142"/>
    </location>
</feature>
<evidence type="ECO:0000256" key="2">
    <source>
        <dbReference type="ARBA" id="ARBA00022679"/>
    </source>
</evidence>
<reference evidence="8" key="1">
    <citation type="submission" date="2021-05" db="EMBL/GenBank/DDBJ databases">
        <authorList>
            <person name="Pietrasiak N."/>
            <person name="Ward R."/>
            <person name="Stajich J.E."/>
            <person name="Kurbessoian T."/>
        </authorList>
    </citation>
    <scope>NUCLEOTIDE SEQUENCE</scope>
    <source>
        <strain evidence="8">GSE-NOS-MK-12-04C</strain>
    </source>
</reference>
<proteinExistence type="predicted"/>
<comment type="caution">
    <text evidence="8">The sequence shown here is derived from an EMBL/GenBank/DDBJ whole genome shotgun (WGS) entry which is preliminary data.</text>
</comment>
<comment type="pathway">
    <text evidence="1">Cell wall biogenesis; peptidoglycan biosynthesis.</text>
</comment>
<keyword evidence="2" id="KW-0808">Transferase</keyword>
<dbReference type="Proteomes" id="UP000729701">
    <property type="component" value="Unassembled WGS sequence"/>
</dbReference>
<dbReference type="InterPro" id="IPR025295">
    <property type="entry name" value="eCIS_core_dom"/>
</dbReference>
<dbReference type="CDD" id="cd16913">
    <property type="entry name" value="YkuD_like"/>
    <property type="match status" value="1"/>
</dbReference>
<evidence type="ECO:0000256" key="3">
    <source>
        <dbReference type="ARBA" id="ARBA00022960"/>
    </source>
</evidence>
<evidence type="ECO:0000256" key="1">
    <source>
        <dbReference type="ARBA" id="ARBA00004752"/>
    </source>
</evidence>
<dbReference type="GO" id="GO:0008360">
    <property type="term" value="P:regulation of cell shape"/>
    <property type="evidence" value="ECO:0007669"/>
    <property type="project" value="UniProtKB-KW"/>
</dbReference>
<dbReference type="EMBL" id="JAHHGZ010000039">
    <property type="protein sequence ID" value="MBW4671107.1"/>
    <property type="molecule type" value="Genomic_DNA"/>
</dbReference>